<evidence type="ECO:0000256" key="1">
    <source>
        <dbReference type="SAM" id="Phobius"/>
    </source>
</evidence>
<comment type="caution">
    <text evidence="3">The sequence shown here is derived from an EMBL/GenBank/DDBJ whole genome shotgun (WGS) entry which is preliminary data.</text>
</comment>
<reference evidence="4" key="1">
    <citation type="submission" date="2018-03" db="EMBL/GenBank/DDBJ databases">
        <title>Lachnoclostridium SNUG30370 gen.nov., sp.nov., isolated from human faeces.</title>
        <authorList>
            <person name="Seo B."/>
            <person name="Jeon K."/>
            <person name="Ko G."/>
        </authorList>
    </citation>
    <scope>NUCLEOTIDE SEQUENCE [LARGE SCALE GENOMIC DNA]</scope>
    <source>
        <strain evidence="4">SNUG30370</strain>
    </source>
</reference>
<feature type="transmembrane region" description="Helical" evidence="1">
    <location>
        <begin position="12"/>
        <end position="35"/>
    </location>
</feature>
<sequence length="97" mass="10666">MLKELKKNKMSVVATGILFGVMGVLIIPMIAVIVKISNALSQKHPRIYKYSMIAFIGMLLAISLFCVVIKHQMSFLVIVACLVACLAIALCDTIKNR</sequence>
<dbReference type="EMBL" id="JAJDKZ010000002">
    <property type="protein sequence ID" value="MCB8609113.1"/>
    <property type="molecule type" value="Genomic_DNA"/>
</dbReference>
<dbReference type="AlphaFoldDB" id="A0A2T3G1D1"/>
<dbReference type="GeneID" id="77470280"/>
<evidence type="ECO:0000313" key="4">
    <source>
        <dbReference type="Proteomes" id="UP000241201"/>
    </source>
</evidence>
<proteinExistence type="predicted"/>
<keyword evidence="1" id="KW-1133">Transmembrane helix</keyword>
<organism evidence="3 4">
    <name type="scientific">Faecalibacillus faecis</name>
    <dbReference type="NCBI Taxonomy" id="1982628"/>
    <lineage>
        <taxon>Bacteria</taxon>
        <taxon>Bacillati</taxon>
        <taxon>Bacillota</taxon>
        <taxon>Erysipelotrichia</taxon>
        <taxon>Erysipelotrichales</taxon>
        <taxon>Coprobacillaceae</taxon>
        <taxon>Faecalibacillus</taxon>
    </lineage>
</organism>
<dbReference type="EMBL" id="PYLP01000003">
    <property type="protein sequence ID" value="PST41327.1"/>
    <property type="molecule type" value="Genomic_DNA"/>
</dbReference>
<evidence type="ECO:0000313" key="2">
    <source>
        <dbReference type="EMBL" id="MCB8609113.1"/>
    </source>
</evidence>
<keyword evidence="4" id="KW-1185">Reference proteome</keyword>
<feature type="transmembrane region" description="Helical" evidence="1">
    <location>
        <begin position="75"/>
        <end position="94"/>
    </location>
</feature>
<gene>
    <name evidence="3" type="ORF">C7U55_04080</name>
    <name evidence="2" type="ORF">LJD69_00715</name>
</gene>
<dbReference type="RefSeq" id="WP_106987462.1">
    <property type="nucleotide sequence ID" value="NZ_JADPLM010000004.1"/>
</dbReference>
<reference evidence="3" key="2">
    <citation type="journal article" date="2019" name="Int. J. Syst. Evol. Microbiol.">
        <title>Faecalibacillus intestinalis gen. nov., sp. nov. and Faecalibacillus faecis sp. nov., isolated from human faeces.</title>
        <authorList>
            <person name="Seo B."/>
            <person name="Jeon K."/>
            <person name="Baek I."/>
            <person name="Lee Y.M."/>
            <person name="Baek K."/>
            <person name="Ko G."/>
        </authorList>
    </citation>
    <scope>NUCLEOTIDE SEQUENCE</scope>
    <source>
        <strain evidence="3">SNUG30370</strain>
    </source>
</reference>
<feature type="transmembrane region" description="Helical" evidence="1">
    <location>
        <begin position="47"/>
        <end position="69"/>
    </location>
</feature>
<dbReference type="Proteomes" id="UP001198439">
    <property type="component" value="Unassembled WGS sequence"/>
</dbReference>
<accession>A0A2T3G1D1</accession>
<reference evidence="2" key="3">
    <citation type="submission" date="2021-10" db="EMBL/GenBank/DDBJ databases">
        <title>Collection of gut derived symbiotic bacterial strains cultured from healthy donors.</title>
        <authorList>
            <person name="Lin H."/>
            <person name="Littmann E."/>
            <person name="Kohout C."/>
            <person name="Pamer E.G."/>
        </authorList>
    </citation>
    <scope>NUCLEOTIDE SEQUENCE</scope>
    <source>
        <strain evidence="2">DFI.4.48</strain>
    </source>
</reference>
<keyword evidence="1" id="KW-0812">Transmembrane</keyword>
<keyword evidence="1" id="KW-0472">Membrane</keyword>
<dbReference type="Proteomes" id="UP000241201">
    <property type="component" value="Unassembled WGS sequence"/>
</dbReference>
<evidence type="ECO:0000313" key="3">
    <source>
        <dbReference type="EMBL" id="PST41327.1"/>
    </source>
</evidence>
<name>A0A2T3G1D1_9FIRM</name>
<protein>
    <submittedName>
        <fullName evidence="3">Uncharacterized protein</fullName>
    </submittedName>
</protein>